<dbReference type="RefSeq" id="WP_130506301.1">
    <property type="nucleotide sequence ID" value="NZ_SHLC01000001.1"/>
</dbReference>
<protein>
    <recommendedName>
        <fullName evidence="3">Response regulator receiver domain-containing protein</fullName>
    </recommendedName>
</protein>
<dbReference type="InterPro" id="IPR011006">
    <property type="entry name" value="CheY-like_superfamily"/>
</dbReference>
<dbReference type="Gene3D" id="3.40.50.2300">
    <property type="match status" value="1"/>
</dbReference>
<sequence length="211" mass="23346">MFGTPKSASLDIETVRKNAQILVIDDQEWPYQAALASEGYHIERWPDVQSLSRLTDGYYSLILLDIHGVGLKEDPKGQGIGILDYIKRTNPSQRVIVYSAKRQLISSTPILTKADAIFDKGESYVNFRVEIDKFLVSGATPGYFISTINRELGGDAASVPRLIPKALKALRTGNISPLARYLESTLNDEQKVKIIVSIVTAGFKVLSEFAK</sequence>
<name>A0A4Q8AND7_9MICO</name>
<accession>A0A4Q8AND7</accession>
<keyword evidence="2" id="KW-1185">Reference proteome</keyword>
<evidence type="ECO:0000313" key="2">
    <source>
        <dbReference type="Proteomes" id="UP000291483"/>
    </source>
</evidence>
<proteinExistence type="predicted"/>
<dbReference type="OrthoDB" id="5144876at2"/>
<dbReference type="SUPFAM" id="SSF52172">
    <property type="entry name" value="CheY-like"/>
    <property type="match status" value="1"/>
</dbReference>
<dbReference type="AlphaFoldDB" id="A0A4Q8AND7"/>
<reference evidence="1 2" key="1">
    <citation type="submission" date="2019-02" db="EMBL/GenBank/DDBJ databases">
        <title>Sequencing the genomes of 1000 actinobacteria strains.</title>
        <authorList>
            <person name="Klenk H.-P."/>
        </authorList>
    </citation>
    <scope>NUCLEOTIDE SEQUENCE [LARGE SCALE GENOMIC DNA]</scope>
    <source>
        <strain evidence="1 2">DSM 18319</strain>
    </source>
</reference>
<gene>
    <name evidence="1" type="ORF">EV379_2394</name>
</gene>
<dbReference type="EMBL" id="SHLC01000001">
    <property type="protein sequence ID" value="RZU66048.1"/>
    <property type="molecule type" value="Genomic_DNA"/>
</dbReference>
<comment type="caution">
    <text evidence="1">The sequence shown here is derived from an EMBL/GenBank/DDBJ whole genome shotgun (WGS) entry which is preliminary data.</text>
</comment>
<evidence type="ECO:0008006" key="3">
    <source>
        <dbReference type="Google" id="ProtNLM"/>
    </source>
</evidence>
<evidence type="ECO:0000313" key="1">
    <source>
        <dbReference type="EMBL" id="RZU66048.1"/>
    </source>
</evidence>
<dbReference type="Proteomes" id="UP000291483">
    <property type="component" value="Unassembled WGS sequence"/>
</dbReference>
<organism evidence="1 2">
    <name type="scientific">Microterricola gilva</name>
    <dbReference type="NCBI Taxonomy" id="393267"/>
    <lineage>
        <taxon>Bacteria</taxon>
        <taxon>Bacillati</taxon>
        <taxon>Actinomycetota</taxon>
        <taxon>Actinomycetes</taxon>
        <taxon>Micrococcales</taxon>
        <taxon>Microbacteriaceae</taxon>
        <taxon>Microterricola</taxon>
    </lineage>
</organism>